<feature type="region of interest" description="Disordered" evidence="5">
    <location>
        <begin position="438"/>
        <end position="463"/>
    </location>
</feature>
<sequence>MSGAIKMEGFTPSARLPSPPRPVLNRPFSDGSMTVESSILSSLMDPGSSFPSISHGLPNPFDYSNMVSPHSSGIPLPSSASPHSFQPHSMFSHFNMGTENREPPVVASSLDNSASRDDRSRSQSSSRSSHVGKAPPARSRSGRKLSMNDIRPNMQQGRGRAIQPPRSMSFQTDTRPSASVLLGSQRDNSISGADYPFDQSFGIPIPRNDFGRPMWGPSAGSAPSVLPDSMASYGGSIDGAGLDSPVTPAQNIQTLIGDETRKQRRRECHNQVEKRRREHINAMIEELNKLLPLKFKMPLEAEVAIEDEDEEEGATAESPIKKKKTKRAASTSKQQKDSAQCKGRILSDSVNYIRDLQVVNEQQSSRIRYLESLLMANGGQPGGSSWSSQNLEDQPRRDSLSYAPDNLEAMRASPEPEHLVAVNQSTWSGFNSALVFEPSPTEASSGGDMQRSTPLSSGSPETDSKDAVVWGLMDFAEEQRSADTTITHVRKDSQHELQNSLSNMELDVPLDNRRSWPGF</sequence>
<feature type="compositionally biased region" description="Polar residues" evidence="5">
    <location>
        <begin position="166"/>
        <end position="175"/>
    </location>
</feature>
<dbReference type="Pfam" id="PF00010">
    <property type="entry name" value="HLH"/>
    <property type="match status" value="1"/>
</dbReference>
<evidence type="ECO:0000256" key="4">
    <source>
        <dbReference type="ARBA" id="ARBA00023242"/>
    </source>
</evidence>
<feature type="domain" description="BHLH" evidence="6">
    <location>
        <begin position="264"/>
        <end position="356"/>
    </location>
</feature>
<proteinExistence type="predicted"/>
<reference evidence="7 8" key="1">
    <citation type="submission" date="2023-08" db="EMBL/GenBank/DDBJ databases">
        <title>Annotated Genome Sequence of Vanrija albida AlHP1.</title>
        <authorList>
            <person name="Herzog R."/>
        </authorList>
    </citation>
    <scope>NUCLEOTIDE SEQUENCE [LARGE SCALE GENOMIC DNA]</scope>
    <source>
        <strain evidence="7 8">AlHP1</strain>
    </source>
</reference>
<dbReference type="Gene3D" id="4.10.280.10">
    <property type="entry name" value="Helix-loop-helix DNA-binding domain"/>
    <property type="match status" value="1"/>
</dbReference>
<evidence type="ECO:0000313" key="8">
    <source>
        <dbReference type="Proteomes" id="UP001565368"/>
    </source>
</evidence>
<dbReference type="PANTHER" id="PTHR46117:SF3">
    <property type="entry name" value="FI24210P1"/>
    <property type="match status" value="1"/>
</dbReference>
<dbReference type="InterPro" id="IPR011598">
    <property type="entry name" value="bHLH_dom"/>
</dbReference>
<dbReference type="GeneID" id="95982069"/>
<dbReference type="InterPro" id="IPR051732">
    <property type="entry name" value="USF"/>
</dbReference>
<dbReference type="RefSeq" id="XP_069213215.1">
    <property type="nucleotide sequence ID" value="XM_069349671.1"/>
</dbReference>
<evidence type="ECO:0000313" key="7">
    <source>
        <dbReference type="EMBL" id="KAL1413271.1"/>
    </source>
</evidence>
<dbReference type="Proteomes" id="UP001565368">
    <property type="component" value="Unassembled WGS sequence"/>
</dbReference>
<keyword evidence="4" id="KW-0539">Nucleus</keyword>
<dbReference type="EMBL" id="JBBXJM010000001">
    <property type="protein sequence ID" value="KAL1413271.1"/>
    <property type="molecule type" value="Genomic_DNA"/>
</dbReference>
<feature type="region of interest" description="Disordered" evidence="5">
    <location>
        <begin position="71"/>
        <end position="175"/>
    </location>
</feature>
<comment type="caution">
    <text evidence="7">The sequence shown here is derived from an EMBL/GenBank/DDBJ whole genome shotgun (WGS) entry which is preliminary data.</text>
</comment>
<feature type="compositionally biased region" description="Polar residues" evidence="5">
    <location>
        <begin position="78"/>
        <end position="89"/>
    </location>
</feature>
<dbReference type="SMART" id="SM00353">
    <property type="entry name" value="HLH"/>
    <property type="match status" value="1"/>
</dbReference>
<keyword evidence="2" id="KW-0805">Transcription regulation</keyword>
<feature type="region of interest" description="Disordered" evidence="5">
    <location>
        <begin position="1"/>
        <end position="32"/>
    </location>
</feature>
<feature type="region of interest" description="Disordered" evidence="5">
    <location>
        <begin position="378"/>
        <end position="401"/>
    </location>
</feature>
<comment type="subcellular location">
    <subcellularLocation>
        <location evidence="1">Nucleus</location>
    </subcellularLocation>
</comment>
<feature type="region of interest" description="Disordered" evidence="5">
    <location>
        <begin position="306"/>
        <end position="342"/>
    </location>
</feature>
<evidence type="ECO:0000256" key="5">
    <source>
        <dbReference type="SAM" id="MobiDB-lite"/>
    </source>
</evidence>
<evidence type="ECO:0000256" key="1">
    <source>
        <dbReference type="ARBA" id="ARBA00004123"/>
    </source>
</evidence>
<keyword evidence="8" id="KW-1185">Reference proteome</keyword>
<gene>
    <name evidence="7" type="ORF">Q8F55_001026</name>
</gene>
<dbReference type="SUPFAM" id="SSF47459">
    <property type="entry name" value="HLH, helix-loop-helix DNA-binding domain"/>
    <property type="match status" value="1"/>
</dbReference>
<dbReference type="PANTHER" id="PTHR46117">
    <property type="entry name" value="FI24210P1"/>
    <property type="match status" value="1"/>
</dbReference>
<organism evidence="7 8">
    <name type="scientific">Vanrija albida</name>
    <dbReference type="NCBI Taxonomy" id="181172"/>
    <lineage>
        <taxon>Eukaryota</taxon>
        <taxon>Fungi</taxon>
        <taxon>Dikarya</taxon>
        <taxon>Basidiomycota</taxon>
        <taxon>Agaricomycotina</taxon>
        <taxon>Tremellomycetes</taxon>
        <taxon>Trichosporonales</taxon>
        <taxon>Trichosporonaceae</taxon>
        <taxon>Vanrija</taxon>
    </lineage>
</organism>
<feature type="compositionally biased region" description="Polar residues" evidence="5">
    <location>
        <begin position="450"/>
        <end position="461"/>
    </location>
</feature>
<dbReference type="InterPro" id="IPR036638">
    <property type="entry name" value="HLH_DNA-bd_sf"/>
</dbReference>
<evidence type="ECO:0000256" key="3">
    <source>
        <dbReference type="ARBA" id="ARBA00023163"/>
    </source>
</evidence>
<evidence type="ECO:0000259" key="6">
    <source>
        <dbReference type="PROSITE" id="PS50888"/>
    </source>
</evidence>
<name>A0ABR3QEY5_9TREE</name>
<dbReference type="PROSITE" id="PS50888">
    <property type="entry name" value="BHLH"/>
    <property type="match status" value="1"/>
</dbReference>
<evidence type="ECO:0000256" key="2">
    <source>
        <dbReference type="ARBA" id="ARBA00023015"/>
    </source>
</evidence>
<keyword evidence="3" id="KW-0804">Transcription</keyword>
<accession>A0ABR3QEY5</accession>
<protein>
    <recommendedName>
        <fullName evidence="6">BHLH domain-containing protein</fullName>
    </recommendedName>
</protein>